<sequence>MFSPDKMMDFQLFSLTHVLTLLLFFLSAAGLVRWYGKSRNSKWIGTVLLCILCASEISYQIWSLVTGNWTIQSTLPLHLCSISTFVGIYLYFKRDSKIFYLFLYIGFIPPILALITPDNPYSFPHYRYIKYFLHHMAIPLMVLFLFYHDHYQVRKSSIFFGLGLLNCLAVPIFILNKVSGSNYFFLAGPPEGTTPLLWFGDDAVYIINLEIAAVIVFTVNYLLFKRLGGIRGNEKDSSLMVNERNQEK</sequence>
<dbReference type="Proteomes" id="UP000181997">
    <property type="component" value="Unassembled WGS sequence"/>
</dbReference>
<evidence type="ECO:0000313" key="3">
    <source>
        <dbReference type="Proteomes" id="UP000181997"/>
    </source>
</evidence>
<feature type="transmembrane region" description="Helical" evidence="1">
    <location>
        <begin position="158"/>
        <end position="175"/>
    </location>
</feature>
<keyword evidence="1" id="KW-0472">Membrane</keyword>
<keyword evidence="1" id="KW-1133">Transmembrane helix</keyword>
<protein>
    <submittedName>
        <fullName evidence="2">Conserved hypothetical integral membrane protein TIGR02206</fullName>
    </submittedName>
</protein>
<dbReference type="OrthoDB" id="9813172at2"/>
<feature type="transmembrane region" description="Helical" evidence="1">
    <location>
        <begin position="203"/>
        <end position="224"/>
    </location>
</feature>
<feature type="transmembrane region" description="Helical" evidence="1">
    <location>
        <begin position="43"/>
        <end position="62"/>
    </location>
</feature>
<dbReference type="EMBL" id="FMAU01000001">
    <property type="protein sequence ID" value="SCB81671.1"/>
    <property type="molecule type" value="Genomic_DNA"/>
</dbReference>
<feature type="transmembrane region" description="Helical" evidence="1">
    <location>
        <begin position="74"/>
        <end position="92"/>
    </location>
</feature>
<reference evidence="3" key="1">
    <citation type="submission" date="2016-08" db="EMBL/GenBank/DDBJ databases">
        <authorList>
            <person name="Varghese N."/>
            <person name="Submissions Spin"/>
        </authorList>
    </citation>
    <scope>NUCLEOTIDE SEQUENCE [LARGE SCALE GENOMIC DNA]</scope>
    <source>
        <strain evidence="3">SGD-1123</strain>
    </source>
</reference>
<evidence type="ECO:0000256" key="1">
    <source>
        <dbReference type="SAM" id="Phobius"/>
    </source>
</evidence>
<proteinExistence type="predicted"/>
<feature type="transmembrane region" description="Helical" evidence="1">
    <location>
        <begin position="12"/>
        <end position="36"/>
    </location>
</feature>
<evidence type="ECO:0000313" key="2">
    <source>
        <dbReference type="EMBL" id="SCB81671.1"/>
    </source>
</evidence>
<dbReference type="RefSeq" id="WP_058297542.1">
    <property type="nucleotide sequence ID" value="NZ_FMAU01000001.1"/>
</dbReference>
<name>A0A0V8HL92_9BACI</name>
<feature type="transmembrane region" description="Helical" evidence="1">
    <location>
        <begin position="128"/>
        <end position="146"/>
    </location>
</feature>
<feature type="transmembrane region" description="Helical" evidence="1">
    <location>
        <begin position="99"/>
        <end position="116"/>
    </location>
</feature>
<keyword evidence="1" id="KW-0812">Transmembrane</keyword>
<organism evidence="2 3">
    <name type="scientific">[Bacillus] enclensis</name>
    <dbReference type="NCBI Taxonomy" id="1402860"/>
    <lineage>
        <taxon>Bacteria</taxon>
        <taxon>Bacillati</taxon>
        <taxon>Bacillota</taxon>
        <taxon>Bacilli</taxon>
        <taxon>Bacillales</taxon>
        <taxon>Bacillaceae</taxon>
        <taxon>Rossellomorea</taxon>
    </lineage>
</organism>
<dbReference type="InterPro" id="IPR011737">
    <property type="entry name" value="CHP02206_TP0381"/>
</dbReference>
<dbReference type="Pfam" id="PF14808">
    <property type="entry name" value="TMEM164"/>
    <property type="match status" value="1"/>
</dbReference>
<gene>
    <name evidence="2" type="ORF">GA0061094_0704</name>
</gene>
<keyword evidence="3" id="KW-1185">Reference proteome</keyword>
<accession>A0A0V8HL92</accession>
<dbReference type="AlphaFoldDB" id="A0A0V8HL92"/>
<dbReference type="NCBIfam" id="TIGR02206">
    <property type="entry name" value="intg_mem_TP0381"/>
    <property type="match status" value="1"/>
</dbReference>